<dbReference type="InterPro" id="IPR004518">
    <property type="entry name" value="MazG-like_dom"/>
</dbReference>
<dbReference type="InterPro" id="IPR011411">
    <property type="entry name" value="MazG-related_YvdC"/>
</dbReference>
<dbReference type="PANTHER" id="PTHR42692:SF2">
    <property type="entry name" value="IG HYPOTHETICAL 16995"/>
    <property type="match status" value="1"/>
</dbReference>
<dbReference type="InterPro" id="IPR047046">
    <property type="entry name" value="YpjD/YvdC"/>
</dbReference>
<gene>
    <name evidence="2" type="ORF">ABNN70_01985</name>
</gene>
<dbReference type="Gene3D" id="1.10.287.1080">
    <property type="entry name" value="MazG-like"/>
    <property type="match status" value="1"/>
</dbReference>
<dbReference type="CDD" id="cd11523">
    <property type="entry name" value="NTP-PPase"/>
    <property type="match status" value="1"/>
</dbReference>
<dbReference type="Pfam" id="PF03819">
    <property type="entry name" value="MazG"/>
    <property type="match status" value="1"/>
</dbReference>
<evidence type="ECO:0000259" key="1">
    <source>
        <dbReference type="Pfam" id="PF03819"/>
    </source>
</evidence>
<dbReference type="EMBL" id="CP159510">
    <property type="protein sequence ID" value="XCJ17327.1"/>
    <property type="molecule type" value="Genomic_DNA"/>
</dbReference>
<dbReference type="PANTHER" id="PTHR42692">
    <property type="entry name" value="NUCLEOTIDE PYROPHOSPHOHYDROLASE"/>
    <property type="match status" value="1"/>
</dbReference>
<dbReference type="PIRSF" id="PIRSF036521">
    <property type="entry name" value="UCP036521_pph"/>
    <property type="match status" value="1"/>
</dbReference>
<sequence>MDLRDVQEWEKKFYSRQGWRDLPPYIRVGFLMEEVGEVSRAVRTCEIGRDHHPEEARKSKEEIRQNLAEEMGDVLSNLVILANLYDLSLEDLVRAHREKLYQRFHCSEQDVFQS</sequence>
<reference evidence="2" key="1">
    <citation type="submission" date="2024-06" db="EMBL/GenBank/DDBJ databases">
        <authorList>
            <person name="Fan A."/>
            <person name="Zhang F.Y."/>
            <person name="Zhang L."/>
        </authorList>
    </citation>
    <scope>NUCLEOTIDE SEQUENCE</scope>
    <source>
        <strain evidence="2">Y61</strain>
    </source>
</reference>
<protein>
    <submittedName>
        <fullName evidence="2">MazG-like family protein</fullName>
    </submittedName>
</protein>
<organism evidence="2">
    <name type="scientific">Sporolactobacillus sp. Y61</name>
    <dbReference type="NCBI Taxonomy" id="3160863"/>
    <lineage>
        <taxon>Bacteria</taxon>
        <taxon>Bacillati</taxon>
        <taxon>Bacillota</taxon>
        <taxon>Bacilli</taxon>
        <taxon>Bacillales</taxon>
        <taxon>Sporolactobacillaceae</taxon>
        <taxon>Sporolactobacillus</taxon>
    </lineage>
</organism>
<accession>A0AAU8IGG6</accession>
<dbReference type="AlphaFoldDB" id="A0AAU8IGG6"/>
<feature type="domain" description="NTP pyrophosphohydrolase MazG-like" evidence="1">
    <location>
        <begin position="30"/>
        <end position="103"/>
    </location>
</feature>
<dbReference type="RefSeq" id="WP_129929365.1">
    <property type="nucleotide sequence ID" value="NZ_CP159510.1"/>
</dbReference>
<name>A0AAU8IGG6_9BACL</name>
<evidence type="ECO:0000313" key="2">
    <source>
        <dbReference type="EMBL" id="XCJ17327.1"/>
    </source>
</evidence>
<proteinExistence type="predicted"/>
<dbReference type="SUPFAM" id="SSF101386">
    <property type="entry name" value="all-alpha NTP pyrophosphatases"/>
    <property type="match status" value="1"/>
</dbReference>